<dbReference type="Pfam" id="PF13489">
    <property type="entry name" value="Methyltransf_23"/>
    <property type="match status" value="1"/>
</dbReference>
<dbReference type="InterPro" id="IPR029063">
    <property type="entry name" value="SAM-dependent_MTases_sf"/>
</dbReference>
<dbReference type="InterPro" id="IPR023149">
    <property type="entry name" value="Trans_acon_MeTrfase_C"/>
</dbReference>
<dbReference type="PANTHER" id="PTHR43861:SF1">
    <property type="entry name" value="TRANS-ACONITATE 2-METHYLTRANSFERASE"/>
    <property type="match status" value="1"/>
</dbReference>
<dbReference type="GO" id="GO:0030798">
    <property type="term" value="F:trans-aconitate 2-methyltransferase activity"/>
    <property type="evidence" value="ECO:0007669"/>
    <property type="project" value="InterPro"/>
</dbReference>
<dbReference type="EMBL" id="BOOO01000016">
    <property type="protein sequence ID" value="GII29890.1"/>
    <property type="molecule type" value="Genomic_DNA"/>
</dbReference>
<name>A0A8J3TMS4_9ACTN</name>
<protein>
    <submittedName>
        <fullName evidence="1">Trans-aconitate 2-methyltransferase</fullName>
    </submittedName>
</protein>
<dbReference type="NCBIfam" id="NF010703">
    <property type="entry name" value="PRK14103.1"/>
    <property type="match status" value="1"/>
</dbReference>
<comment type="caution">
    <text evidence="1">The sequence shown here is derived from an EMBL/GenBank/DDBJ whole genome shotgun (WGS) entry which is preliminary data.</text>
</comment>
<keyword evidence="2" id="KW-1185">Reference proteome</keyword>
<evidence type="ECO:0000313" key="2">
    <source>
        <dbReference type="Proteomes" id="UP000650628"/>
    </source>
</evidence>
<evidence type="ECO:0000313" key="1">
    <source>
        <dbReference type="EMBL" id="GII29890.1"/>
    </source>
</evidence>
<dbReference type="SUPFAM" id="SSF53335">
    <property type="entry name" value="S-adenosyl-L-methionine-dependent methyltransferases"/>
    <property type="match status" value="1"/>
</dbReference>
<dbReference type="Proteomes" id="UP000650628">
    <property type="component" value="Unassembled WGS sequence"/>
</dbReference>
<dbReference type="PANTHER" id="PTHR43861">
    <property type="entry name" value="TRANS-ACONITATE 2-METHYLTRANSFERASE-RELATED"/>
    <property type="match status" value="1"/>
</dbReference>
<dbReference type="AlphaFoldDB" id="A0A8J3TMS4"/>
<dbReference type="Gene3D" id="1.10.150.290">
    <property type="entry name" value="S-adenosyl-L-methionine-dependent methyltransferases"/>
    <property type="match status" value="1"/>
</dbReference>
<reference evidence="1 2" key="1">
    <citation type="submission" date="2021-01" db="EMBL/GenBank/DDBJ databases">
        <title>Whole genome shotgun sequence of Planotetraspora mira NBRC 15435.</title>
        <authorList>
            <person name="Komaki H."/>
            <person name="Tamura T."/>
        </authorList>
    </citation>
    <scope>NUCLEOTIDE SEQUENCE [LARGE SCALE GENOMIC DNA]</scope>
    <source>
        <strain evidence="1 2">NBRC 15435</strain>
    </source>
</reference>
<dbReference type="CDD" id="cd02440">
    <property type="entry name" value="AdoMet_MTases"/>
    <property type="match status" value="1"/>
</dbReference>
<accession>A0A8J3TMS4</accession>
<sequence>MLMDHDIWDPAIYRAYAGERSRPFFDLVARVGAETPEYVVDLGCGSGELTASLCRRWPAAAVHGVDSSPAMIEDAPAGPTFEVADVRDWRPARPVDVIVSNAVLQWVPGHLDLLERWIGDLAEGGWLAFQVPGNFGSPSHSIIRELCRTEWRDRLGDLAQRAPVAEPVEYLSRLAALGCAVDAWETTYVHVLQGEDAALTWVRGTALRPILDRLSAGEQEAFLAECGRRLREAYPREPYGTAFPFRRIFVVAHK</sequence>
<gene>
    <name evidence="1" type="primary">tam</name>
    <name evidence="1" type="ORF">Pmi06nite_33320</name>
</gene>
<proteinExistence type="predicted"/>
<dbReference type="Gene3D" id="3.40.50.150">
    <property type="entry name" value="Vaccinia Virus protein VP39"/>
    <property type="match status" value="1"/>
</dbReference>
<organism evidence="1 2">
    <name type="scientific">Planotetraspora mira</name>
    <dbReference type="NCBI Taxonomy" id="58121"/>
    <lineage>
        <taxon>Bacteria</taxon>
        <taxon>Bacillati</taxon>
        <taxon>Actinomycetota</taxon>
        <taxon>Actinomycetes</taxon>
        <taxon>Streptosporangiales</taxon>
        <taxon>Streptosporangiaceae</taxon>
        <taxon>Planotetraspora</taxon>
    </lineage>
</organism>